<proteinExistence type="predicted"/>
<name>D7DIV0_METV0</name>
<sequence length="121" mass="13267" precursor="true">MNPMSLSSHKLLRLFVLLLLTLFISETVYASGMMVSVEVTPSHAEAQAEHCHEVQLVQQAHEKQHAHANCKDCGHCFACFSMMVQAPLSSPALQKTVIATALFVEIYHSPSTAQPQKPPIA</sequence>
<dbReference type="EMBL" id="CP002056">
    <property type="protein sequence ID" value="ADI29985.1"/>
    <property type="molecule type" value="Genomic_DNA"/>
</dbReference>
<reference evidence="2" key="1">
    <citation type="submission" date="2010-05" db="EMBL/GenBank/DDBJ databases">
        <title>Complete sequence of Methylotenera sp. 301.</title>
        <authorList>
            <person name="Lucas S."/>
            <person name="Copeland A."/>
            <person name="Lapidus A."/>
            <person name="Cheng J.-F."/>
            <person name="Bruce D."/>
            <person name="Goodwin L."/>
            <person name="Pitluck S."/>
            <person name="Clum A."/>
            <person name="Land M."/>
            <person name="Hauser L."/>
            <person name="Kyrpides N."/>
            <person name="Ivanova N."/>
            <person name="Chistoservova L."/>
            <person name="Kalyuzhnaya M."/>
            <person name="Woyke T."/>
        </authorList>
    </citation>
    <scope>NUCLEOTIDE SEQUENCE [LARGE SCALE GENOMIC DNA]</scope>
    <source>
        <strain evidence="2">301</strain>
    </source>
</reference>
<reference evidence="1 2" key="2">
    <citation type="journal article" date="2011" name="J. Bacteriol.">
        <title>Genomes of three methylotrophs from a single niche uncover genetic and metabolic divergence of Methylophilaceae.</title>
        <authorList>
            <person name="Lapidus A."/>
            <person name="Clum A."/>
            <person name="Labutti K."/>
            <person name="Kaluzhnaya M.G."/>
            <person name="Lim S."/>
            <person name="Beck D.A."/>
            <person name="Glavina Del Rio T."/>
            <person name="Nolan M."/>
            <person name="Mavromatis K."/>
            <person name="Huntemann M."/>
            <person name="Lucas S."/>
            <person name="Lidstrom M.E."/>
            <person name="Ivanova N."/>
            <person name="Chistoserdova L."/>
        </authorList>
    </citation>
    <scope>NUCLEOTIDE SEQUENCE [LARGE SCALE GENOMIC DNA]</scope>
    <source>
        <strain evidence="1 2">301</strain>
    </source>
</reference>
<evidence type="ECO:0000313" key="2">
    <source>
        <dbReference type="Proteomes" id="UP000000383"/>
    </source>
</evidence>
<dbReference type="Proteomes" id="UP000000383">
    <property type="component" value="Chromosome"/>
</dbReference>
<dbReference type="eggNOG" id="ENOG5032A4X">
    <property type="taxonomic scope" value="Bacteria"/>
</dbReference>
<protein>
    <recommendedName>
        <fullName evidence="3">DUF2946 domain-containing protein</fullName>
    </recommendedName>
</protein>
<accession>D7DIV0</accession>
<organism evidence="1 2">
    <name type="scientific">Methylotenera versatilis (strain 301)</name>
    <dbReference type="NCBI Taxonomy" id="666681"/>
    <lineage>
        <taxon>Bacteria</taxon>
        <taxon>Pseudomonadati</taxon>
        <taxon>Pseudomonadota</taxon>
        <taxon>Betaproteobacteria</taxon>
        <taxon>Nitrosomonadales</taxon>
        <taxon>Methylophilaceae</taxon>
        <taxon>Methylotenera</taxon>
    </lineage>
</organism>
<dbReference type="KEGG" id="meh:M301_1605"/>
<evidence type="ECO:0000313" key="1">
    <source>
        <dbReference type="EMBL" id="ADI29985.1"/>
    </source>
</evidence>
<evidence type="ECO:0008006" key="3">
    <source>
        <dbReference type="Google" id="ProtNLM"/>
    </source>
</evidence>
<dbReference type="STRING" id="666681.M301_1605"/>
<dbReference type="HOGENOM" id="CLU_2035367_0_0_4"/>
<keyword evidence="2" id="KW-1185">Reference proteome</keyword>
<gene>
    <name evidence="1" type="ordered locus">M301_1605</name>
</gene>
<dbReference type="AlphaFoldDB" id="D7DIV0"/>